<dbReference type="AlphaFoldDB" id="A0AAD3CDK1"/>
<keyword evidence="2" id="KW-0472">Membrane</keyword>
<proteinExistence type="predicted"/>
<evidence type="ECO:0000313" key="4">
    <source>
        <dbReference type="Proteomes" id="UP001054902"/>
    </source>
</evidence>
<gene>
    <name evidence="3" type="ORF">CTEN210_00076</name>
</gene>
<organism evidence="3 4">
    <name type="scientific">Chaetoceros tenuissimus</name>
    <dbReference type="NCBI Taxonomy" id="426638"/>
    <lineage>
        <taxon>Eukaryota</taxon>
        <taxon>Sar</taxon>
        <taxon>Stramenopiles</taxon>
        <taxon>Ochrophyta</taxon>
        <taxon>Bacillariophyta</taxon>
        <taxon>Coscinodiscophyceae</taxon>
        <taxon>Chaetocerotophycidae</taxon>
        <taxon>Chaetocerotales</taxon>
        <taxon>Chaetocerotaceae</taxon>
        <taxon>Chaetoceros</taxon>
    </lineage>
</organism>
<feature type="region of interest" description="Disordered" evidence="1">
    <location>
        <begin position="1"/>
        <end position="42"/>
    </location>
</feature>
<dbReference type="EMBL" id="BLLK01000013">
    <property type="protein sequence ID" value="GFH43603.1"/>
    <property type="molecule type" value="Genomic_DNA"/>
</dbReference>
<feature type="transmembrane region" description="Helical" evidence="2">
    <location>
        <begin position="419"/>
        <end position="441"/>
    </location>
</feature>
<name>A0AAD3CDK1_9STRA</name>
<reference evidence="3 4" key="1">
    <citation type="journal article" date="2021" name="Sci. Rep.">
        <title>The genome of the diatom Chaetoceros tenuissimus carries an ancient integrated fragment of an extant virus.</title>
        <authorList>
            <person name="Hongo Y."/>
            <person name="Kimura K."/>
            <person name="Takaki Y."/>
            <person name="Yoshida Y."/>
            <person name="Baba S."/>
            <person name="Kobayashi G."/>
            <person name="Nagasaki K."/>
            <person name="Hano T."/>
            <person name="Tomaru Y."/>
        </authorList>
    </citation>
    <scope>NUCLEOTIDE SEQUENCE [LARGE SCALE GENOMIC DNA]</scope>
    <source>
        <strain evidence="3 4">NIES-3715</strain>
    </source>
</reference>
<dbReference type="Proteomes" id="UP001054902">
    <property type="component" value="Unassembled WGS sequence"/>
</dbReference>
<feature type="region of interest" description="Disordered" evidence="1">
    <location>
        <begin position="91"/>
        <end position="111"/>
    </location>
</feature>
<feature type="transmembrane region" description="Helical" evidence="2">
    <location>
        <begin position="328"/>
        <end position="349"/>
    </location>
</feature>
<evidence type="ECO:0000256" key="1">
    <source>
        <dbReference type="SAM" id="MobiDB-lite"/>
    </source>
</evidence>
<protein>
    <submittedName>
        <fullName evidence="3">Uncharacterized protein</fullName>
    </submittedName>
</protein>
<comment type="caution">
    <text evidence="3">The sequence shown here is derived from an EMBL/GenBank/DDBJ whole genome shotgun (WGS) entry which is preliminary data.</text>
</comment>
<evidence type="ECO:0000256" key="2">
    <source>
        <dbReference type="SAM" id="Phobius"/>
    </source>
</evidence>
<feature type="transmembrane region" description="Helical" evidence="2">
    <location>
        <begin position="388"/>
        <end position="407"/>
    </location>
</feature>
<sequence>MSAEGENQAISGLSHQEFFRNQHVSSSSSSSDEEQERTDSMQQLQIPDENDDTHTHIPLFAQSQRVLATVINGIDTFVNQITSTVNEANENSTVDTGIDPGKDSKDKGDEKGYSIDKNIEMETNDNDILVNSEEEENSITMEHLKPSDSSTHYVSSTICAMNNPQNDIKVYNSKEEVENNSIRVEDKCEKTVEHLQLFENDQTMSTARNELEIFQEYSNRDVFQERKEVMKQMEEKIHDTHIQESSNISCLQPNIAENDIITTKKEFSRAMMKEIEEENVIRLLRIRSAHLPGNNWAQDWLQYMQNNHPLFGLCFHHKLHPLRFNQRIFIFIASLSFGVLASNCVYLYFMTSETFDQEMFKLYIELKDGQSTYIQVTKGMLSLWTYNGLLHAIFDLALWYIAACGCFTQRANFRKYVRFGRYTVLAICATVVALAGVTVLYRITKLSANEIAEQEGQGGNVDKDEIREEIFETEVRLFLISYAVDLALTWFALYPALVTVLFSGVFGCIPGMGGRPAHVVRENKRLLGQRDEMFDHLEIV</sequence>
<feature type="compositionally biased region" description="Basic and acidic residues" evidence="1">
    <location>
        <begin position="100"/>
        <end position="111"/>
    </location>
</feature>
<keyword evidence="2" id="KW-0812">Transmembrane</keyword>
<feature type="transmembrane region" description="Helical" evidence="2">
    <location>
        <begin position="487"/>
        <end position="509"/>
    </location>
</feature>
<evidence type="ECO:0000313" key="3">
    <source>
        <dbReference type="EMBL" id="GFH43603.1"/>
    </source>
</evidence>
<accession>A0AAD3CDK1</accession>
<keyword evidence="4" id="KW-1185">Reference proteome</keyword>
<keyword evidence="2" id="KW-1133">Transmembrane helix</keyword>